<proteinExistence type="predicted"/>
<sequence>MSFCGDAKFDELARGELFSRCLVSEFEFSHSFFLLLDPRSRCRRRTETRRERCSRMATRLRPIASLGSPDPSPAVAIIGC</sequence>
<organism evidence="1 2">
    <name type="scientific">Mycobacterium kansasii</name>
    <dbReference type="NCBI Taxonomy" id="1768"/>
    <lineage>
        <taxon>Bacteria</taxon>
        <taxon>Bacillati</taxon>
        <taxon>Actinomycetota</taxon>
        <taxon>Actinomycetes</taxon>
        <taxon>Mycobacteriales</taxon>
        <taxon>Mycobacteriaceae</taxon>
        <taxon>Mycobacterium</taxon>
    </lineage>
</organism>
<evidence type="ECO:0000313" key="2">
    <source>
        <dbReference type="Proteomes" id="UP000189229"/>
    </source>
</evidence>
<evidence type="ECO:0000313" key="1">
    <source>
        <dbReference type="EMBL" id="OOK69254.1"/>
    </source>
</evidence>
<dbReference type="Proteomes" id="UP000189229">
    <property type="component" value="Unassembled WGS sequence"/>
</dbReference>
<accession>A0A1V3WQK8</accession>
<comment type="caution">
    <text evidence="1">The sequence shown here is derived from an EMBL/GenBank/DDBJ whole genome shotgun (WGS) entry which is preliminary data.</text>
</comment>
<dbReference type="AlphaFoldDB" id="A0A1V3WQK8"/>
<name>A0A1V3WQK8_MYCKA</name>
<protein>
    <submittedName>
        <fullName evidence="1">Uncharacterized protein</fullName>
    </submittedName>
</protein>
<reference evidence="1 2" key="1">
    <citation type="submission" date="2017-02" db="EMBL/GenBank/DDBJ databases">
        <title>Complete genome sequences of Mycobacterium kansasii strains isolated from rhesus macaques.</title>
        <authorList>
            <person name="Panda A."/>
            <person name="Nagaraj S."/>
            <person name="Zhao X."/>
            <person name="Tettelin H."/>
            <person name="Detolla L.J."/>
        </authorList>
    </citation>
    <scope>NUCLEOTIDE SEQUENCE [LARGE SCALE GENOMIC DNA]</scope>
    <source>
        <strain evidence="1 2">11-3813</strain>
    </source>
</reference>
<gene>
    <name evidence="1" type="ORF">BZL30_7234</name>
</gene>
<dbReference type="EMBL" id="MVBM01000007">
    <property type="protein sequence ID" value="OOK69254.1"/>
    <property type="molecule type" value="Genomic_DNA"/>
</dbReference>